<evidence type="ECO:0000313" key="3">
    <source>
        <dbReference type="Proteomes" id="UP000029558"/>
    </source>
</evidence>
<protein>
    <submittedName>
        <fullName evidence="2">Type IV secretion system protein IcmJ</fullName>
    </submittedName>
</protein>
<reference evidence="2 3" key="1">
    <citation type="journal article" date="2014" name="Genome Announc.">
        <title>Comparative Genome Analysis of Two Isolates of the Fish Pathogen Piscirickettsia salmonis from Different Hosts Reveals Major Differences in Virulence-Associated Secretion Systems.</title>
        <authorList>
            <person name="Bohle H."/>
            <person name="Henriquez P."/>
            <person name="Grothusen H."/>
            <person name="Navas E."/>
            <person name="Sandoval A."/>
            <person name="Bustamante F."/>
            <person name="Bustos P."/>
            <person name="Mancilla M."/>
        </authorList>
    </citation>
    <scope>NUCLEOTIDE SEQUENCE [LARGE SCALE GENOMIC DNA]</scope>
    <source>
        <strain evidence="3">B1-32597</strain>
    </source>
</reference>
<dbReference type="Proteomes" id="UP000029558">
    <property type="component" value="Chromosome"/>
</dbReference>
<dbReference type="EMBL" id="CP012508">
    <property type="protein sequence ID" value="ALB23851.1"/>
    <property type="molecule type" value="Genomic_DNA"/>
</dbReference>
<organism evidence="2 3">
    <name type="scientific">Piscirickettsia salmonis</name>
    <dbReference type="NCBI Taxonomy" id="1238"/>
    <lineage>
        <taxon>Bacteria</taxon>
        <taxon>Pseudomonadati</taxon>
        <taxon>Pseudomonadota</taxon>
        <taxon>Gammaproteobacteria</taxon>
        <taxon>Thiotrichales</taxon>
        <taxon>Piscirickettsiaceae</taxon>
        <taxon>Piscirickettsia</taxon>
    </lineage>
</organism>
<proteinExistence type="predicted"/>
<sequence length="217" mass="25261">MLKLRLFAKPGNYYLFDYRKSNSKFNRVLDDFYIKNNKLCQFCNVEIKNNHSIVNIDHDYANNVKSNLALSCLLCARTQLLDFYPLSYQGTDKLVYWPELSQAEINRLLTELVKKSLENNDDLFSIKTLYSYFNEKSDILTHLCSSEVINPGFYRLISSSSYSNHKIISGIRILFSYDFIKNNSITTTDNSRESQTERKTENSSQNESDNKSENEEG</sequence>
<evidence type="ECO:0000256" key="1">
    <source>
        <dbReference type="SAM" id="MobiDB-lite"/>
    </source>
</evidence>
<evidence type="ECO:0000313" key="2">
    <source>
        <dbReference type="EMBL" id="ALB23851.1"/>
    </source>
</evidence>
<dbReference type="RefSeq" id="WP_017376878.1">
    <property type="nucleotide sequence ID" value="NZ_CP012508.1"/>
</dbReference>
<feature type="compositionally biased region" description="Basic and acidic residues" evidence="1">
    <location>
        <begin position="208"/>
        <end position="217"/>
    </location>
</feature>
<feature type="region of interest" description="Disordered" evidence="1">
    <location>
        <begin position="186"/>
        <end position="217"/>
    </location>
</feature>
<gene>
    <name evidence="2" type="primary">icmJ</name>
    <name evidence="2" type="ORF">KU39_2675</name>
</gene>
<name>A0AAC8ZPS3_PISSA</name>
<dbReference type="AlphaFoldDB" id="A0AAC8ZPS3"/>
<accession>A0AAC8ZPS3</accession>
<feature type="compositionally biased region" description="Basic and acidic residues" evidence="1">
    <location>
        <begin position="190"/>
        <end position="201"/>
    </location>
</feature>